<dbReference type="Pfam" id="PF01694">
    <property type="entry name" value="Rhomboid"/>
    <property type="match status" value="1"/>
</dbReference>
<feature type="transmembrane region" description="Helical" evidence="7">
    <location>
        <begin position="174"/>
        <end position="195"/>
    </location>
</feature>
<dbReference type="GO" id="GO:0004252">
    <property type="term" value="F:serine-type endopeptidase activity"/>
    <property type="evidence" value="ECO:0007669"/>
    <property type="project" value="InterPro"/>
</dbReference>
<feature type="transmembrane region" description="Helical" evidence="7">
    <location>
        <begin position="20"/>
        <end position="44"/>
    </location>
</feature>
<feature type="transmembrane region" description="Helical" evidence="7">
    <location>
        <begin position="96"/>
        <end position="116"/>
    </location>
</feature>
<name>A0A9X2IN98_9BACI</name>
<evidence type="ECO:0000256" key="4">
    <source>
        <dbReference type="ARBA" id="ARBA00022801"/>
    </source>
</evidence>
<dbReference type="GO" id="GO:0006508">
    <property type="term" value="P:proteolysis"/>
    <property type="evidence" value="ECO:0007669"/>
    <property type="project" value="UniProtKB-KW"/>
</dbReference>
<protein>
    <submittedName>
        <fullName evidence="9">Rhomboid family intramembrane serine protease</fullName>
    </submittedName>
</protein>
<evidence type="ECO:0000256" key="1">
    <source>
        <dbReference type="ARBA" id="ARBA00004141"/>
    </source>
</evidence>
<feature type="transmembrane region" description="Helical" evidence="7">
    <location>
        <begin position="150"/>
        <end position="168"/>
    </location>
</feature>
<evidence type="ECO:0000313" key="10">
    <source>
        <dbReference type="Proteomes" id="UP001139179"/>
    </source>
</evidence>
<dbReference type="InterPro" id="IPR035952">
    <property type="entry name" value="Rhomboid-like_sf"/>
</dbReference>
<feature type="transmembrane region" description="Helical" evidence="7">
    <location>
        <begin position="64"/>
        <end position="84"/>
    </location>
</feature>
<evidence type="ECO:0000256" key="6">
    <source>
        <dbReference type="ARBA" id="ARBA00023136"/>
    </source>
</evidence>
<evidence type="ECO:0000256" key="5">
    <source>
        <dbReference type="ARBA" id="ARBA00022989"/>
    </source>
</evidence>
<keyword evidence="9" id="KW-0645">Protease</keyword>
<evidence type="ECO:0000256" key="2">
    <source>
        <dbReference type="ARBA" id="ARBA00009045"/>
    </source>
</evidence>
<keyword evidence="10" id="KW-1185">Reference proteome</keyword>
<dbReference type="SUPFAM" id="SSF144091">
    <property type="entry name" value="Rhomboid-like"/>
    <property type="match status" value="1"/>
</dbReference>
<feature type="transmembrane region" description="Helical" evidence="7">
    <location>
        <begin position="122"/>
        <end position="141"/>
    </location>
</feature>
<dbReference type="GO" id="GO:0016020">
    <property type="term" value="C:membrane"/>
    <property type="evidence" value="ECO:0007669"/>
    <property type="project" value="UniProtKB-SubCell"/>
</dbReference>
<dbReference type="RefSeq" id="WP_251223451.1">
    <property type="nucleotide sequence ID" value="NZ_JAMBOL010000009.1"/>
</dbReference>
<gene>
    <name evidence="9" type="ORF">M3202_11380</name>
</gene>
<dbReference type="Proteomes" id="UP001139179">
    <property type="component" value="Unassembled WGS sequence"/>
</dbReference>
<comment type="similarity">
    <text evidence="2">Belongs to the peptidase S54 family.</text>
</comment>
<feature type="transmembrane region" description="Helical" evidence="7">
    <location>
        <begin position="230"/>
        <end position="248"/>
    </location>
</feature>
<dbReference type="PANTHER" id="PTHR43731">
    <property type="entry name" value="RHOMBOID PROTEASE"/>
    <property type="match status" value="1"/>
</dbReference>
<dbReference type="InterPro" id="IPR050925">
    <property type="entry name" value="Rhomboid_protease_S54"/>
</dbReference>
<keyword evidence="3 7" id="KW-0812">Transmembrane</keyword>
<evidence type="ECO:0000256" key="3">
    <source>
        <dbReference type="ARBA" id="ARBA00022692"/>
    </source>
</evidence>
<dbReference type="Gene3D" id="1.20.1540.10">
    <property type="entry name" value="Rhomboid-like"/>
    <property type="match status" value="1"/>
</dbReference>
<keyword evidence="4" id="KW-0378">Hydrolase</keyword>
<keyword evidence="5 7" id="KW-1133">Transmembrane helix</keyword>
<evidence type="ECO:0000313" key="9">
    <source>
        <dbReference type="EMBL" id="MCM3714679.1"/>
    </source>
</evidence>
<dbReference type="PANTHER" id="PTHR43731:SF14">
    <property type="entry name" value="PRESENILIN-ASSOCIATED RHOMBOID-LIKE PROTEIN, MITOCHONDRIAL"/>
    <property type="match status" value="1"/>
</dbReference>
<dbReference type="AlphaFoldDB" id="A0A9X2IN98"/>
<keyword evidence="6 7" id="KW-0472">Membrane</keyword>
<sequence length="249" mass="28106">MFIRNESFYSFRKQYPVITILVAIHLILFVWMNFLPFGDLILAYGIGFNLDVANGEYWRLVTPIFMHIGMGHVLFNSFSLVIFGPALEQMLGRFKFILTYLLTGIAANVATFWVGGLMYGPHLGASGAIFGLFGLYVYIVLFRKELIDQANAQLVLTIIALGLVMTFLGTNINIFAHLFGLIAGAALGPIILTGVRPYSAYRQRVYDEGEVAFDPTRWQKRQNMRKRLKPVIWSILILLVVIGLASRLF</sequence>
<proteinExistence type="inferred from homology"/>
<reference evidence="9" key="1">
    <citation type="submission" date="2022-05" db="EMBL/GenBank/DDBJ databases">
        <title>Comparative Genomics of Spacecraft Associated Microbes.</title>
        <authorList>
            <person name="Tran M.T."/>
            <person name="Wright A."/>
            <person name="Seuylemezian A."/>
            <person name="Eisen J."/>
            <person name="Coil D."/>
        </authorList>
    </citation>
    <scope>NUCLEOTIDE SEQUENCE</scope>
    <source>
        <strain evidence="9">214.1.1</strain>
    </source>
</reference>
<comment type="caution">
    <text evidence="9">The sequence shown here is derived from an EMBL/GenBank/DDBJ whole genome shotgun (WGS) entry which is preliminary data.</text>
</comment>
<feature type="domain" description="Peptidase S54 rhomboid" evidence="8">
    <location>
        <begin position="55"/>
        <end position="192"/>
    </location>
</feature>
<organism evidence="9 10">
    <name type="scientific">Halalkalibacter oceani</name>
    <dbReference type="NCBI Taxonomy" id="1653776"/>
    <lineage>
        <taxon>Bacteria</taxon>
        <taxon>Bacillati</taxon>
        <taxon>Bacillota</taxon>
        <taxon>Bacilli</taxon>
        <taxon>Bacillales</taxon>
        <taxon>Bacillaceae</taxon>
        <taxon>Halalkalibacter</taxon>
    </lineage>
</organism>
<evidence type="ECO:0000259" key="8">
    <source>
        <dbReference type="Pfam" id="PF01694"/>
    </source>
</evidence>
<dbReference type="InterPro" id="IPR022764">
    <property type="entry name" value="Peptidase_S54_rhomboid_dom"/>
</dbReference>
<dbReference type="EMBL" id="JAMBOL010000009">
    <property type="protein sequence ID" value="MCM3714679.1"/>
    <property type="molecule type" value="Genomic_DNA"/>
</dbReference>
<accession>A0A9X2IN98</accession>
<evidence type="ECO:0000256" key="7">
    <source>
        <dbReference type="SAM" id="Phobius"/>
    </source>
</evidence>
<comment type="subcellular location">
    <subcellularLocation>
        <location evidence="1">Membrane</location>
        <topology evidence="1">Multi-pass membrane protein</topology>
    </subcellularLocation>
</comment>